<protein>
    <submittedName>
        <fullName evidence="10">ABC transporter permease</fullName>
    </submittedName>
</protein>
<evidence type="ECO:0000256" key="2">
    <source>
        <dbReference type="ARBA" id="ARBA00022448"/>
    </source>
</evidence>
<feature type="compositionally biased region" description="Low complexity" evidence="8">
    <location>
        <begin position="1"/>
        <end position="18"/>
    </location>
</feature>
<evidence type="ECO:0000256" key="1">
    <source>
        <dbReference type="ARBA" id="ARBA00004651"/>
    </source>
</evidence>
<evidence type="ECO:0000256" key="7">
    <source>
        <dbReference type="RuleBase" id="RU363032"/>
    </source>
</evidence>
<dbReference type="PANTHER" id="PTHR43386">
    <property type="entry name" value="OLIGOPEPTIDE TRANSPORT SYSTEM PERMEASE PROTEIN APPC"/>
    <property type="match status" value="1"/>
</dbReference>
<evidence type="ECO:0000256" key="8">
    <source>
        <dbReference type="SAM" id="MobiDB-lite"/>
    </source>
</evidence>
<evidence type="ECO:0000256" key="3">
    <source>
        <dbReference type="ARBA" id="ARBA00022475"/>
    </source>
</evidence>
<dbReference type="Gene3D" id="1.10.3720.10">
    <property type="entry name" value="MetI-like"/>
    <property type="match status" value="1"/>
</dbReference>
<evidence type="ECO:0000256" key="6">
    <source>
        <dbReference type="ARBA" id="ARBA00023136"/>
    </source>
</evidence>
<feature type="transmembrane region" description="Helical" evidence="7">
    <location>
        <begin position="30"/>
        <end position="50"/>
    </location>
</feature>
<feature type="transmembrane region" description="Helical" evidence="7">
    <location>
        <begin position="220"/>
        <end position="244"/>
    </location>
</feature>
<proteinExistence type="inferred from homology"/>
<dbReference type="InterPro" id="IPR035906">
    <property type="entry name" value="MetI-like_sf"/>
</dbReference>
<evidence type="ECO:0000256" key="4">
    <source>
        <dbReference type="ARBA" id="ARBA00022692"/>
    </source>
</evidence>
<evidence type="ECO:0000259" key="9">
    <source>
        <dbReference type="PROSITE" id="PS50928"/>
    </source>
</evidence>
<dbReference type="SUPFAM" id="SSF161098">
    <property type="entry name" value="MetI-like"/>
    <property type="match status" value="1"/>
</dbReference>
<dbReference type="InterPro" id="IPR050366">
    <property type="entry name" value="BP-dependent_transpt_permease"/>
</dbReference>
<comment type="similarity">
    <text evidence="7">Belongs to the binding-protein-dependent transport system permease family.</text>
</comment>
<dbReference type="PROSITE" id="PS50928">
    <property type="entry name" value="ABC_TM1"/>
    <property type="match status" value="1"/>
</dbReference>
<gene>
    <name evidence="10" type="ORF">ACFPWU_14805</name>
</gene>
<sequence length="304" mass="31984">MSTPVTVTAAADTAATGTPRRRRTDRKARWMLGGSAGVLLFVALACFVGPRLMDPARGQQALGDRLTGPFWSDGAIDGRPLGTDNFGRDLLHRTLEGGQVSLQIAFLAATGAVVVGMLLGLAAGFLGGWVDKLVTGLSDVWVAFPFLVICLATVAVVGSDVWVLTGLLVLGGWVLPTKVTRTVAMRVRSEDYVAAARGAGASNLYLVRTHVLPQVLPANLVVWSFTVGTLVIIEGALSFLGLGVRPPQASWGSLLSDGRGFLETAWWISLWPGVLLVVTVVATNVLGTALRRVWGTGSVDERGA</sequence>
<dbReference type="Pfam" id="PF00528">
    <property type="entry name" value="BPD_transp_1"/>
    <property type="match status" value="1"/>
</dbReference>
<keyword evidence="3" id="KW-1003">Cell membrane</keyword>
<dbReference type="CDD" id="cd06261">
    <property type="entry name" value="TM_PBP2"/>
    <property type="match status" value="1"/>
</dbReference>
<feature type="domain" description="ABC transmembrane type-1" evidence="9">
    <location>
        <begin position="98"/>
        <end position="287"/>
    </location>
</feature>
<dbReference type="PANTHER" id="PTHR43386:SF1">
    <property type="entry name" value="D,D-DIPEPTIDE TRANSPORT SYSTEM PERMEASE PROTEIN DDPC-RELATED"/>
    <property type="match status" value="1"/>
</dbReference>
<feature type="transmembrane region" description="Helical" evidence="7">
    <location>
        <begin position="264"/>
        <end position="286"/>
    </location>
</feature>
<keyword evidence="2 7" id="KW-0813">Transport</keyword>
<comment type="subcellular location">
    <subcellularLocation>
        <location evidence="1 7">Cell membrane</location>
        <topology evidence="1 7">Multi-pass membrane protein</topology>
    </subcellularLocation>
</comment>
<name>A0ABW1R235_9ACTN</name>
<reference evidence="11" key="1">
    <citation type="journal article" date="2019" name="Int. J. Syst. Evol. Microbiol.">
        <title>The Global Catalogue of Microorganisms (GCM) 10K type strain sequencing project: providing services to taxonomists for standard genome sequencing and annotation.</title>
        <authorList>
            <consortium name="The Broad Institute Genomics Platform"/>
            <consortium name="The Broad Institute Genome Sequencing Center for Infectious Disease"/>
            <person name="Wu L."/>
            <person name="Ma J."/>
        </authorList>
    </citation>
    <scope>NUCLEOTIDE SEQUENCE [LARGE SCALE GENOMIC DNA]</scope>
    <source>
        <strain evidence="11">DFY28</strain>
    </source>
</reference>
<dbReference type="InterPro" id="IPR000515">
    <property type="entry name" value="MetI-like"/>
</dbReference>
<feature type="transmembrane region" description="Helical" evidence="7">
    <location>
        <begin position="104"/>
        <end position="126"/>
    </location>
</feature>
<dbReference type="RefSeq" id="WP_128221974.1">
    <property type="nucleotide sequence ID" value="NZ_CP034929.1"/>
</dbReference>
<feature type="transmembrane region" description="Helical" evidence="7">
    <location>
        <begin position="161"/>
        <end position="179"/>
    </location>
</feature>
<dbReference type="EMBL" id="JBHSQI010000009">
    <property type="protein sequence ID" value="MFC6154934.1"/>
    <property type="molecule type" value="Genomic_DNA"/>
</dbReference>
<comment type="caution">
    <text evidence="10">The sequence shown here is derived from an EMBL/GenBank/DDBJ whole genome shotgun (WGS) entry which is preliminary data.</text>
</comment>
<evidence type="ECO:0000313" key="11">
    <source>
        <dbReference type="Proteomes" id="UP001596098"/>
    </source>
</evidence>
<keyword evidence="6 7" id="KW-0472">Membrane</keyword>
<feature type="transmembrane region" description="Helical" evidence="7">
    <location>
        <begin position="133"/>
        <end position="155"/>
    </location>
</feature>
<evidence type="ECO:0000313" key="10">
    <source>
        <dbReference type="EMBL" id="MFC6154934.1"/>
    </source>
</evidence>
<keyword evidence="11" id="KW-1185">Reference proteome</keyword>
<organism evidence="10 11">
    <name type="scientific">Nocardioides yefusunii</name>
    <dbReference type="NCBI Taxonomy" id="2500546"/>
    <lineage>
        <taxon>Bacteria</taxon>
        <taxon>Bacillati</taxon>
        <taxon>Actinomycetota</taxon>
        <taxon>Actinomycetes</taxon>
        <taxon>Propionibacteriales</taxon>
        <taxon>Nocardioidaceae</taxon>
        <taxon>Nocardioides</taxon>
    </lineage>
</organism>
<accession>A0ABW1R235</accession>
<keyword evidence="4 7" id="KW-0812">Transmembrane</keyword>
<dbReference type="Proteomes" id="UP001596098">
    <property type="component" value="Unassembled WGS sequence"/>
</dbReference>
<evidence type="ECO:0000256" key="5">
    <source>
        <dbReference type="ARBA" id="ARBA00022989"/>
    </source>
</evidence>
<feature type="region of interest" description="Disordered" evidence="8">
    <location>
        <begin position="1"/>
        <end position="24"/>
    </location>
</feature>
<keyword evidence="5 7" id="KW-1133">Transmembrane helix</keyword>